<dbReference type="PANTHER" id="PTHR30283:SF4">
    <property type="entry name" value="PEROXIDE STRESS RESISTANCE PROTEIN YAAA"/>
    <property type="match status" value="1"/>
</dbReference>
<dbReference type="EMBL" id="CAJVAP010000023">
    <property type="protein sequence ID" value="CAG7616281.1"/>
    <property type="molecule type" value="Genomic_DNA"/>
</dbReference>
<reference evidence="2" key="1">
    <citation type="submission" date="2021-06" db="EMBL/GenBank/DDBJ databases">
        <authorList>
            <person name="Criscuolo A."/>
        </authorList>
    </citation>
    <scope>NUCLEOTIDE SEQUENCE</scope>
    <source>
        <strain evidence="2">CIP111803</strain>
    </source>
</reference>
<dbReference type="Proteomes" id="UP000693892">
    <property type="component" value="Unassembled WGS sequence"/>
</dbReference>
<accession>A0A916K0W2</accession>
<evidence type="ECO:0008006" key="4">
    <source>
        <dbReference type="Google" id="ProtNLM"/>
    </source>
</evidence>
<dbReference type="GO" id="GO:0005829">
    <property type="term" value="C:cytosol"/>
    <property type="evidence" value="ECO:0007669"/>
    <property type="project" value="TreeGrafter"/>
</dbReference>
<dbReference type="Pfam" id="PF03883">
    <property type="entry name" value="H2O2_YaaD"/>
    <property type="match status" value="1"/>
</dbReference>
<dbReference type="PANTHER" id="PTHR30283">
    <property type="entry name" value="PEROXIDE STRESS RESPONSE PROTEIN YAAA"/>
    <property type="match status" value="1"/>
</dbReference>
<name>A0A916K0W2_9MICO</name>
<comment type="caution">
    <text evidence="2">The sequence shown here is derived from an EMBL/GenBank/DDBJ whole genome shotgun (WGS) entry which is preliminary data.</text>
</comment>
<keyword evidence="3" id="KW-1185">Reference proteome</keyword>
<sequence>MHILLPPSETKRSGGGGVFSPGELANRAQLGDARTEVRSALEALSADEDAAAAALKLGKKSRGEIAHNRQLGDSGTLPAIDRYTGVLYDALDASSLDPAARSWLAAHVSVQSALFGLLGAADRIPAYRLSAGSRLPGLAAPLKQVWREAHGAIDWPALGWILDLRSKDYAELAPLPAGIGDTLLVAQRGPDGRTRALNHFNKAAKGDLVRRLAVSRPEIRSREDLLAWARGADLELSAGPGQDELTLVTDLGAPATAGAAAASAAR</sequence>
<evidence type="ECO:0000256" key="1">
    <source>
        <dbReference type="SAM" id="MobiDB-lite"/>
    </source>
</evidence>
<dbReference type="GO" id="GO:0033194">
    <property type="term" value="P:response to hydroperoxide"/>
    <property type="evidence" value="ECO:0007669"/>
    <property type="project" value="TreeGrafter"/>
</dbReference>
<protein>
    <recommendedName>
        <fullName evidence="4">Peroxide stress protein YaaA</fullName>
    </recommendedName>
</protein>
<organism evidence="2 3">
    <name type="scientific">Leucobacter soli</name>
    <dbReference type="NCBI Taxonomy" id="2812850"/>
    <lineage>
        <taxon>Bacteria</taxon>
        <taxon>Bacillati</taxon>
        <taxon>Actinomycetota</taxon>
        <taxon>Actinomycetes</taxon>
        <taxon>Micrococcales</taxon>
        <taxon>Microbacteriaceae</taxon>
        <taxon>Leucobacter</taxon>
    </lineage>
</organism>
<dbReference type="InterPro" id="IPR005583">
    <property type="entry name" value="YaaA"/>
</dbReference>
<dbReference type="RefSeq" id="WP_218115910.1">
    <property type="nucleotide sequence ID" value="NZ_CAJVAP010000023.1"/>
</dbReference>
<proteinExistence type="predicted"/>
<feature type="region of interest" description="Disordered" evidence="1">
    <location>
        <begin position="1"/>
        <end position="22"/>
    </location>
</feature>
<dbReference type="AlphaFoldDB" id="A0A916K0W2"/>
<evidence type="ECO:0000313" key="3">
    <source>
        <dbReference type="Proteomes" id="UP000693892"/>
    </source>
</evidence>
<evidence type="ECO:0000313" key="2">
    <source>
        <dbReference type="EMBL" id="CAG7616281.1"/>
    </source>
</evidence>
<gene>
    <name evidence="2" type="ORF">LEUCIP111803_01975</name>
</gene>